<evidence type="ECO:0000256" key="1">
    <source>
        <dbReference type="PROSITE-ProRule" id="PRU00288"/>
    </source>
</evidence>
<dbReference type="VEuPathDB" id="AmoebaDB:EHI_035770"/>
<dbReference type="PROSITE" id="PS50010">
    <property type="entry name" value="DH_2"/>
    <property type="match status" value="1"/>
</dbReference>
<dbReference type="GO" id="GO:0005096">
    <property type="term" value="F:GTPase activator activity"/>
    <property type="evidence" value="ECO:0007669"/>
    <property type="project" value="InterPro"/>
</dbReference>
<dbReference type="SUPFAM" id="SSF50729">
    <property type="entry name" value="PH domain-like"/>
    <property type="match status" value="2"/>
</dbReference>
<keyword evidence="1" id="KW-0479">Metal-binding</keyword>
<organism evidence="6 7">
    <name type="scientific">Entamoeba histolytica</name>
    <dbReference type="NCBI Taxonomy" id="5759"/>
    <lineage>
        <taxon>Eukaryota</taxon>
        <taxon>Amoebozoa</taxon>
        <taxon>Evosea</taxon>
        <taxon>Archamoebae</taxon>
        <taxon>Mastigamoebida</taxon>
        <taxon>Entamoebidae</taxon>
        <taxon>Entamoeba</taxon>
    </lineage>
</organism>
<dbReference type="CDD" id="cd00160">
    <property type="entry name" value="RhoGEF"/>
    <property type="match status" value="1"/>
</dbReference>
<keyword evidence="1" id="KW-0863">Zinc-finger</keyword>
<accession>A0A5K1UES9</accession>
<evidence type="ECO:0000259" key="5">
    <source>
        <dbReference type="PROSITE" id="PS50115"/>
    </source>
</evidence>
<dbReference type="Gene3D" id="2.30.29.30">
    <property type="entry name" value="Pleckstrin-homology domain (PH domain)/Phosphotyrosine-binding domain (PTB)"/>
    <property type="match status" value="2"/>
</dbReference>
<dbReference type="SMART" id="SM00325">
    <property type="entry name" value="RhoGEF"/>
    <property type="match status" value="1"/>
</dbReference>
<dbReference type="OMA" id="IMQQITH"/>
<dbReference type="PANTHER" id="PTHR12673:SF263">
    <property type="entry name" value="PLECKSTRIN DOMAIN-CONTAINING PROTEIN"/>
    <property type="match status" value="1"/>
</dbReference>
<evidence type="ECO:0000256" key="2">
    <source>
        <dbReference type="SAM" id="MobiDB-lite"/>
    </source>
</evidence>
<feature type="domain" description="DH" evidence="4">
    <location>
        <begin position="388"/>
        <end position="569"/>
    </location>
</feature>
<dbReference type="InterPro" id="IPR011993">
    <property type="entry name" value="PH-like_dom_sf"/>
</dbReference>
<protein>
    <submittedName>
        <fullName evidence="6">Protein with rhogef and arfgap domains</fullName>
    </submittedName>
</protein>
<dbReference type="GO" id="GO:0008270">
    <property type="term" value="F:zinc ion binding"/>
    <property type="evidence" value="ECO:0007669"/>
    <property type="project" value="UniProtKB-KW"/>
</dbReference>
<evidence type="ECO:0000259" key="4">
    <source>
        <dbReference type="PROSITE" id="PS50010"/>
    </source>
</evidence>
<sequence>MEKYIDWVNEHITNPSLYISSIQDIREGHALLAIMKQITHTNVKTDTPLQTALQLAEKHFGKLEGLNIQKIEKGDEKQIIALIGFLMKKEKSTMRKLSDTIYKSEIMNQSFRRRAFTVKKDGKKVEVVRNEPIVSAFVENNESVQPKITARPIRHNVKPLNLKPIIQEETNEEKQKEPEINGSQELIFPEPSQITKTEIPPTPTKEVTPELITSERKERREKKRQQIEKEKEKLRKMEESRKERTMKKEELKRMKEQMIIEHSNSPQKDVDTSLLTSPEPEIEKEEAIEEVFRGVFMLEGNYYIVNEEGDGGELVEYVCEHYNEMVTSCARSLIVSYQYNEEIKRQQEKMKALDARVTQEHINSIVAIQTKIRCRNARHLPEIRGMKERKNLVKELIESEHKYVDNLKILKEYYLEKILEEREDKTIRNCFKNLEMIVKYNVILLKDLDDMSKNCVYGEGVSSVFKKFTGFLKCYTVYVNSYDTTNDYFVTLNSKNKRFMDLLKKLSLQKEVKNLNIFSYLILPIQRVPRYELFIRGVLKVLPRTHKEYKGLQDLMNEIKKIGDYLNERRRESENKQLLMKFKHHLEIKKFDLMDDDKRRLVKYGAIQSKEYGPLIIFLLSDVLLVHRAKQEVKDVDALLEKNKLKIKDIIPLFGIGIYSEGDNTFSVVSKKMIFTFIAENEEEKGDWMMAFDDILSREHNSAMSRLNTIRQSETVKSNKVDDIFYQGYLKMSLKMFEKYVGGIVSFNTNVDLTKKRLDGSPNIDKKNSPMQTPRKVAATQVLLSPRLNSSFRSPRSVRINNDHEEEKDRYCVIDGEELIVYNSVKDSLKKANWHMKVILSGVSVEAVVAINNPAAFQINISGKTTFVTAPSSEDKWKWLTVFRDAFYRSAKDKLIELKILQPKQDIVFCYPPPPLFIAERGQFSNYLDMVLSIPTNSVCADCGDHKIVCADTTYGVFLCRDCSNCHKNQLKSDIIFIKNLYIKNSFYEIRIFKERGNLLMNELADMKSPDIVSKQNKADLLNSLSLRQEFLPLKYKDLPKYQLI</sequence>
<dbReference type="Gene3D" id="1.20.900.10">
    <property type="entry name" value="Dbl homology (DH) domain"/>
    <property type="match status" value="1"/>
</dbReference>
<dbReference type="InterPro" id="IPR036872">
    <property type="entry name" value="CH_dom_sf"/>
</dbReference>
<dbReference type="PANTHER" id="PTHR12673">
    <property type="entry name" value="FACIOGENITAL DYSPLASIA PROTEIN"/>
    <property type="match status" value="1"/>
</dbReference>
<evidence type="ECO:0000313" key="7">
    <source>
        <dbReference type="Proteomes" id="UP000078387"/>
    </source>
</evidence>
<name>A0A5K1UES9_ENTHI</name>
<dbReference type="SUPFAM" id="SSF48065">
    <property type="entry name" value="DBL homology domain (DH-domain)"/>
    <property type="match status" value="1"/>
</dbReference>
<dbReference type="InterPro" id="IPR051092">
    <property type="entry name" value="FYVE_RhoGEF_PH"/>
</dbReference>
<feature type="domain" description="PH" evidence="3">
    <location>
        <begin position="808"/>
        <end position="888"/>
    </location>
</feature>
<feature type="region of interest" description="Disordered" evidence="2">
    <location>
        <begin position="167"/>
        <end position="249"/>
    </location>
</feature>
<dbReference type="SUPFAM" id="SSF57863">
    <property type="entry name" value="ArfGap/RecO-like zinc finger"/>
    <property type="match status" value="1"/>
</dbReference>
<evidence type="ECO:0000259" key="3">
    <source>
        <dbReference type="PROSITE" id="PS50003"/>
    </source>
</evidence>
<dbReference type="SUPFAM" id="SSF47576">
    <property type="entry name" value="Calponin-homology domain, CH-domain"/>
    <property type="match status" value="1"/>
</dbReference>
<gene>
    <name evidence="6" type="ORF">CL6EHI_035770</name>
</gene>
<dbReference type="VEuPathDB" id="AmoebaDB:EHI5A_021610"/>
<dbReference type="Gene3D" id="1.10.220.150">
    <property type="entry name" value="Arf GTPase activating protein"/>
    <property type="match status" value="1"/>
</dbReference>
<dbReference type="Proteomes" id="UP000078387">
    <property type="component" value="Unassembled WGS sequence"/>
</dbReference>
<dbReference type="InterPro" id="IPR035899">
    <property type="entry name" value="DBL_dom_sf"/>
</dbReference>
<dbReference type="Pfam" id="PF00621">
    <property type="entry name" value="RhoGEF"/>
    <property type="match status" value="1"/>
</dbReference>
<dbReference type="GO" id="GO:0005085">
    <property type="term" value="F:guanyl-nucleotide exchange factor activity"/>
    <property type="evidence" value="ECO:0007669"/>
    <property type="project" value="InterPro"/>
</dbReference>
<dbReference type="InterPro" id="IPR001164">
    <property type="entry name" value="ArfGAP_dom"/>
</dbReference>
<dbReference type="InterPro" id="IPR001849">
    <property type="entry name" value="PH_domain"/>
</dbReference>
<dbReference type="AlphaFoldDB" id="A0A5K1UES9"/>
<dbReference type="InterPro" id="IPR000219">
    <property type="entry name" value="DH_dom"/>
</dbReference>
<dbReference type="VEuPathDB" id="AmoebaDB:EHI7A_024570"/>
<proteinExistence type="predicted"/>
<feature type="compositionally biased region" description="Basic and acidic residues" evidence="2">
    <location>
        <begin position="213"/>
        <end position="249"/>
    </location>
</feature>
<dbReference type="VEuPathDB" id="AmoebaDB:KM1_028160"/>
<dbReference type="PROSITE" id="PS50003">
    <property type="entry name" value="PH_DOMAIN"/>
    <property type="match status" value="2"/>
</dbReference>
<feature type="domain" description="Arf-GAP" evidence="5">
    <location>
        <begin position="925"/>
        <end position="1038"/>
    </location>
</feature>
<keyword evidence="1" id="KW-0862">Zinc</keyword>
<dbReference type="VEuPathDB" id="AmoebaDB:EHI8A_021440"/>
<feature type="domain" description="PH" evidence="3">
    <location>
        <begin position="600"/>
        <end position="697"/>
    </location>
</feature>
<evidence type="ECO:0000313" key="6">
    <source>
        <dbReference type="EMBL" id="GAT93666.1"/>
    </source>
</evidence>
<dbReference type="InterPro" id="IPR037278">
    <property type="entry name" value="ARFGAP/RecO"/>
</dbReference>
<dbReference type="PROSITE" id="PS50115">
    <property type="entry name" value="ARFGAP"/>
    <property type="match status" value="1"/>
</dbReference>
<dbReference type="EMBL" id="BDEQ01000001">
    <property type="protein sequence ID" value="GAT93666.1"/>
    <property type="molecule type" value="Genomic_DNA"/>
</dbReference>
<dbReference type="SMART" id="SM00233">
    <property type="entry name" value="PH"/>
    <property type="match status" value="2"/>
</dbReference>
<feature type="compositionally biased region" description="Low complexity" evidence="2">
    <location>
        <begin position="194"/>
        <end position="210"/>
    </location>
</feature>
<dbReference type="Pfam" id="PF01412">
    <property type="entry name" value="ArfGap"/>
    <property type="match status" value="1"/>
</dbReference>
<dbReference type="InterPro" id="IPR038508">
    <property type="entry name" value="ArfGAP_dom_sf"/>
</dbReference>
<dbReference type="CDD" id="cd00821">
    <property type="entry name" value="PH"/>
    <property type="match status" value="1"/>
</dbReference>
<dbReference type="GO" id="GO:0005737">
    <property type="term" value="C:cytoplasm"/>
    <property type="evidence" value="ECO:0007669"/>
    <property type="project" value="TreeGrafter"/>
</dbReference>
<reference evidence="6 7" key="1">
    <citation type="submission" date="2016-05" db="EMBL/GenBank/DDBJ databases">
        <title>First whole genome sequencing of Entamoeba histolytica HM1:IMSS-clone-6.</title>
        <authorList>
            <person name="Mukherjee Avik.K."/>
            <person name="Izumyama S."/>
            <person name="Nakada-Tsukui K."/>
            <person name="Nozaki T."/>
        </authorList>
    </citation>
    <scope>NUCLEOTIDE SEQUENCE [LARGE SCALE GENOMIC DNA]</scope>
    <source>
        <strain evidence="6 7">HM1:IMSS clone 6</strain>
    </source>
</reference>
<comment type="caution">
    <text evidence="6">The sequence shown here is derived from an EMBL/GenBank/DDBJ whole genome shotgun (WGS) entry which is preliminary data.</text>
</comment>